<feature type="binding site" evidence="6">
    <location>
        <position position="309"/>
    </location>
    <ligand>
        <name>substrate</name>
    </ligand>
</feature>
<evidence type="ECO:0000259" key="7">
    <source>
        <dbReference type="Pfam" id="PF12890"/>
    </source>
</evidence>
<evidence type="ECO:0000256" key="5">
    <source>
        <dbReference type="ARBA" id="ARBA00022975"/>
    </source>
</evidence>
<dbReference type="EC" id="3.5.2.3" evidence="6"/>
<dbReference type="InterPro" id="IPR050138">
    <property type="entry name" value="DHOase/Allantoinase_Hydrolase"/>
</dbReference>
<feature type="binding site" evidence="6">
    <location>
        <position position="179"/>
    </location>
    <ligand>
        <name>Zn(2+)</name>
        <dbReference type="ChEBI" id="CHEBI:29105"/>
        <label>2</label>
    </ligand>
</feature>
<keyword evidence="5 6" id="KW-0665">Pyrimidine biosynthesis</keyword>
<sequence>MKKLFKNARVIDPFQGIDDIFDLLIEGEKIAAIDVNLTISDADVEDLSGKIITPGLIDMHVHFREPGFEKKEDIKTGMLAAAKGGFTAVACMPNTNPPLDNPYLIKYVIDRAKEYDLIRLYPIGCVTKGRLGQELSEIGKMCEQGAVAFSDDGNPISNGALMRRALQYAKGFDKVIIDHCEDLSLSEGGQINEGYMSFKLGLTGIPSSAEEIMVARDVILAKETNSKIHIAHVSTKGSVEIIRRAKESGINVTCEVTPHHLILTEDMVEEYNTFAKVNPPLRTLEDIEALLEGLRDGTIDCIASDHAPHTKEEKEMEFEYAPFGISGIETSLGIIIDRLVSKGIISYAQMVEKMSLNPAKILNINGGRLKKGDYADITIIDPDLEWVVNNKEFLSKGKNTPFNGYKLKGKAIRTIVRGKEIYREDYYESFVSTGRRFGI</sequence>
<dbReference type="InterPro" id="IPR002195">
    <property type="entry name" value="Dihydroorotase_CS"/>
</dbReference>
<feature type="binding site" evidence="6">
    <location>
        <position position="60"/>
    </location>
    <ligand>
        <name>Zn(2+)</name>
        <dbReference type="ChEBI" id="CHEBI:29105"/>
        <label>1</label>
    </ligand>
</feature>
<feature type="binding site" evidence="6">
    <location>
        <position position="232"/>
    </location>
    <ligand>
        <name>Zn(2+)</name>
        <dbReference type="ChEBI" id="CHEBI:29105"/>
        <label>2</label>
    </ligand>
</feature>
<dbReference type="GO" id="GO:0044205">
    <property type="term" value="P:'de novo' UMP biosynthetic process"/>
    <property type="evidence" value="ECO:0007669"/>
    <property type="project" value="UniProtKB-UniRule"/>
</dbReference>
<accession>A0A162M7J1</accession>
<dbReference type="AlphaFoldDB" id="A0A162M7J1"/>
<comment type="similarity">
    <text evidence="2 6">Belongs to the metallo-dependent hydrolases superfamily. DHOase family. Class I DHOase subfamily.</text>
</comment>
<evidence type="ECO:0000313" key="8">
    <source>
        <dbReference type="EMBL" id="KYO64463.1"/>
    </source>
</evidence>
<dbReference type="InterPro" id="IPR004722">
    <property type="entry name" value="DHOase"/>
</dbReference>
<dbReference type="PATRIC" id="fig|520767.4.peg.2017"/>
<feature type="binding site" evidence="6">
    <location>
        <position position="62"/>
    </location>
    <ligand>
        <name>Zn(2+)</name>
        <dbReference type="ChEBI" id="CHEBI:29105"/>
        <label>1</label>
    </ligand>
</feature>
<dbReference type="Gene3D" id="3.20.20.140">
    <property type="entry name" value="Metal-dependent hydrolases"/>
    <property type="match status" value="1"/>
</dbReference>
<dbReference type="CDD" id="cd01317">
    <property type="entry name" value="DHOase_IIa"/>
    <property type="match status" value="1"/>
</dbReference>
<feature type="binding site" evidence="6">
    <location>
        <begin position="323"/>
        <end position="324"/>
    </location>
    <ligand>
        <name>substrate</name>
    </ligand>
</feature>
<evidence type="ECO:0000256" key="6">
    <source>
        <dbReference type="HAMAP-Rule" id="MF_00220"/>
    </source>
</evidence>
<dbReference type="Gene3D" id="2.30.40.10">
    <property type="entry name" value="Urease, subunit C, domain 1"/>
    <property type="match status" value="1"/>
</dbReference>
<gene>
    <name evidence="6 8" type="primary">pyrC</name>
    <name evidence="8" type="ORF">ATZ99_18910</name>
</gene>
<dbReference type="GO" id="GO:0004151">
    <property type="term" value="F:dihydroorotase activity"/>
    <property type="evidence" value="ECO:0007669"/>
    <property type="project" value="UniProtKB-UniRule"/>
</dbReference>
<keyword evidence="9" id="KW-1185">Reference proteome</keyword>
<feature type="binding site" evidence="6">
    <location>
        <position position="152"/>
    </location>
    <ligand>
        <name>Zn(2+)</name>
        <dbReference type="ChEBI" id="CHEBI:29105"/>
        <label>2</label>
    </ligand>
</feature>
<evidence type="ECO:0000313" key="9">
    <source>
        <dbReference type="Proteomes" id="UP000075737"/>
    </source>
</evidence>
<organism evidence="8 9">
    <name type="scientific">Thermovenabulum gondwanense</name>
    <dbReference type="NCBI Taxonomy" id="520767"/>
    <lineage>
        <taxon>Bacteria</taxon>
        <taxon>Bacillati</taxon>
        <taxon>Bacillota</taxon>
        <taxon>Clostridia</taxon>
        <taxon>Thermosediminibacterales</taxon>
        <taxon>Thermosediminibacteraceae</taxon>
        <taxon>Thermovenabulum</taxon>
    </lineage>
</organism>
<dbReference type="Pfam" id="PF12890">
    <property type="entry name" value="DHOase"/>
    <property type="match status" value="1"/>
</dbReference>
<dbReference type="GO" id="GO:0006145">
    <property type="term" value="P:purine nucleobase catabolic process"/>
    <property type="evidence" value="ECO:0007669"/>
    <property type="project" value="TreeGrafter"/>
</dbReference>
<feature type="binding site" evidence="6">
    <location>
        <position position="152"/>
    </location>
    <ligand>
        <name>Zn(2+)</name>
        <dbReference type="ChEBI" id="CHEBI:29105"/>
        <label>1</label>
    </ligand>
</feature>
<feature type="active site" evidence="6">
    <location>
        <position position="305"/>
    </location>
</feature>
<dbReference type="GO" id="GO:0008270">
    <property type="term" value="F:zinc ion binding"/>
    <property type="evidence" value="ECO:0007669"/>
    <property type="project" value="UniProtKB-UniRule"/>
</dbReference>
<protein>
    <recommendedName>
        <fullName evidence="6">Dihydroorotase</fullName>
        <shortName evidence="6">DHOase</shortName>
        <ecNumber evidence="6">3.5.2.3</ecNumber>
    </recommendedName>
</protein>
<evidence type="ECO:0000256" key="1">
    <source>
        <dbReference type="ARBA" id="ARBA00002368"/>
    </source>
</evidence>
<keyword evidence="6" id="KW-0862">Zinc</keyword>
<dbReference type="InterPro" id="IPR032466">
    <property type="entry name" value="Metal_Hydrolase"/>
</dbReference>
<dbReference type="InterPro" id="IPR024403">
    <property type="entry name" value="DHOase_cat"/>
</dbReference>
<feature type="binding site" evidence="6">
    <location>
        <position position="278"/>
    </location>
    <ligand>
        <name>substrate</name>
    </ligand>
</feature>
<feature type="domain" description="Dihydroorotase catalytic" evidence="7">
    <location>
        <begin position="49"/>
        <end position="237"/>
    </location>
</feature>
<dbReference type="HAMAP" id="MF_00220_B">
    <property type="entry name" value="PyrC_classI_B"/>
    <property type="match status" value="1"/>
</dbReference>
<dbReference type="STRING" id="520767.ATZ99_18910"/>
<feature type="binding site" evidence="6">
    <location>
        <position position="305"/>
    </location>
    <ligand>
        <name>Zn(2+)</name>
        <dbReference type="ChEBI" id="CHEBI:29105"/>
        <label>1</label>
    </ligand>
</feature>
<dbReference type="GO" id="GO:0005737">
    <property type="term" value="C:cytoplasm"/>
    <property type="evidence" value="ECO:0007669"/>
    <property type="project" value="TreeGrafter"/>
</dbReference>
<dbReference type="InterPro" id="IPR011059">
    <property type="entry name" value="Metal-dep_hydrolase_composite"/>
</dbReference>
<dbReference type="RefSeq" id="WP_068749000.1">
    <property type="nucleotide sequence ID" value="NZ_LOHZ01000042.1"/>
</dbReference>
<reference evidence="8 9" key="1">
    <citation type="submission" date="2015-12" db="EMBL/GenBank/DDBJ databases">
        <title>Draft genome of Thermovenabulum gondwanense isolated from a red thermophilic microbial mat colonisisng an outflow channel of a bore well.</title>
        <authorList>
            <person name="Patel B.K."/>
        </authorList>
    </citation>
    <scope>NUCLEOTIDE SEQUENCE [LARGE SCALE GENOMIC DNA]</scope>
    <source>
        <strain evidence="8 9">R270</strain>
    </source>
</reference>
<keyword evidence="3 6" id="KW-0479">Metal-binding</keyword>
<evidence type="ECO:0000256" key="4">
    <source>
        <dbReference type="ARBA" id="ARBA00022801"/>
    </source>
</evidence>
<proteinExistence type="inferred from homology"/>
<comment type="cofactor">
    <cofactor evidence="6">
        <name>Zn(2+)</name>
        <dbReference type="ChEBI" id="CHEBI:29105"/>
    </cofactor>
    <text evidence="6">Binds 2 Zn(2+) ions per subunit.</text>
</comment>
<evidence type="ECO:0000256" key="2">
    <source>
        <dbReference type="ARBA" id="ARBA00010286"/>
    </source>
</evidence>
<dbReference type="UniPathway" id="UPA00070">
    <property type="reaction ID" value="UER00117"/>
</dbReference>
<dbReference type="SUPFAM" id="SSF51338">
    <property type="entry name" value="Composite domain of metallo-dependent hydrolases"/>
    <property type="match status" value="1"/>
</dbReference>
<dbReference type="Proteomes" id="UP000075737">
    <property type="component" value="Unassembled WGS sequence"/>
</dbReference>
<comment type="function">
    <text evidence="1 6">Catalyzes the reversible cyclization of carbamoyl aspartate to dihydroorotate.</text>
</comment>
<name>A0A162M7J1_9FIRM</name>
<dbReference type="GO" id="GO:0004038">
    <property type="term" value="F:allantoinase activity"/>
    <property type="evidence" value="ECO:0007669"/>
    <property type="project" value="TreeGrafter"/>
</dbReference>
<dbReference type="PANTHER" id="PTHR43668:SF2">
    <property type="entry name" value="ALLANTOINASE"/>
    <property type="match status" value="1"/>
</dbReference>
<dbReference type="PROSITE" id="PS00483">
    <property type="entry name" value="DIHYDROOROTASE_2"/>
    <property type="match status" value="1"/>
</dbReference>
<feature type="binding site" evidence="6">
    <location>
        <position position="94"/>
    </location>
    <ligand>
        <name>substrate</name>
    </ligand>
</feature>
<feature type="binding site" evidence="6">
    <location>
        <begin position="62"/>
        <end position="64"/>
    </location>
    <ligand>
        <name>substrate</name>
    </ligand>
</feature>
<dbReference type="SUPFAM" id="SSF51556">
    <property type="entry name" value="Metallo-dependent hydrolases"/>
    <property type="match status" value="1"/>
</dbReference>
<comment type="caution">
    <text evidence="8">The sequence shown here is derived from an EMBL/GenBank/DDBJ whole genome shotgun (WGS) entry which is preliminary data.</text>
</comment>
<evidence type="ECO:0000256" key="3">
    <source>
        <dbReference type="ARBA" id="ARBA00022723"/>
    </source>
</evidence>
<dbReference type="NCBIfam" id="TIGR00857">
    <property type="entry name" value="pyrC_multi"/>
    <property type="match status" value="1"/>
</dbReference>
<dbReference type="EMBL" id="LOHZ01000042">
    <property type="protein sequence ID" value="KYO64463.1"/>
    <property type="molecule type" value="Genomic_DNA"/>
</dbReference>
<comment type="pathway">
    <text evidence="6">Pyrimidine metabolism; UMP biosynthesis via de novo pathway; (S)-dihydroorotate from bicarbonate: step 3/3.</text>
</comment>
<comment type="catalytic activity">
    <reaction evidence="6">
        <text>(S)-dihydroorotate + H2O = N-carbamoyl-L-aspartate + H(+)</text>
        <dbReference type="Rhea" id="RHEA:24296"/>
        <dbReference type="ChEBI" id="CHEBI:15377"/>
        <dbReference type="ChEBI" id="CHEBI:15378"/>
        <dbReference type="ChEBI" id="CHEBI:30864"/>
        <dbReference type="ChEBI" id="CHEBI:32814"/>
        <dbReference type="EC" id="3.5.2.3"/>
    </reaction>
</comment>
<dbReference type="PANTHER" id="PTHR43668">
    <property type="entry name" value="ALLANTOINASE"/>
    <property type="match status" value="1"/>
</dbReference>
<dbReference type="OrthoDB" id="9765462at2"/>
<dbReference type="PROSITE" id="PS00482">
    <property type="entry name" value="DIHYDROOROTASE_1"/>
    <property type="match status" value="1"/>
</dbReference>
<keyword evidence="4 6" id="KW-0378">Hydrolase</keyword>